<organism evidence="2 3">
    <name type="scientific">Musa troglodytarum</name>
    <name type="common">fe'i banana</name>
    <dbReference type="NCBI Taxonomy" id="320322"/>
    <lineage>
        <taxon>Eukaryota</taxon>
        <taxon>Viridiplantae</taxon>
        <taxon>Streptophyta</taxon>
        <taxon>Embryophyta</taxon>
        <taxon>Tracheophyta</taxon>
        <taxon>Spermatophyta</taxon>
        <taxon>Magnoliopsida</taxon>
        <taxon>Liliopsida</taxon>
        <taxon>Zingiberales</taxon>
        <taxon>Musaceae</taxon>
        <taxon>Musa</taxon>
    </lineage>
</organism>
<keyword evidence="3" id="KW-1185">Reference proteome</keyword>
<feature type="region of interest" description="Disordered" evidence="1">
    <location>
        <begin position="186"/>
        <end position="209"/>
    </location>
</feature>
<sequence>RSDLVHNTTLRCFVVASHEAKEEKAKQSSKEGTGGTAEKSKSTREGGGHCAEDAGGGGKDDDDATVCKWRQRSTGGVRERLTCQRIVCVGQTDVGERGQSTTEDESESLSTPPQAGPLKSLNAADFLAAAIRSKCGKGDREDGRRSARFSGEGPTAGRLEEVDDSMVLLLGLAGAAVPAANPVAQARDSAGQGKLILALGPRNRRAAAS</sequence>
<feature type="region of interest" description="Disordered" evidence="1">
    <location>
        <begin position="95"/>
        <end position="119"/>
    </location>
</feature>
<dbReference type="AlphaFoldDB" id="A0A9E7KG15"/>
<feature type="compositionally biased region" description="Basic and acidic residues" evidence="1">
    <location>
        <begin position="18"/>
        <end position="29"/>
    </location>
</feature>
<accession>A0A9E7KG15</accession>
<dbReference type="EMBL" id="CP097509">
    <property type="protein sequence ID" value="URE14390.1"/>
    <property type="molecule type" value="Genomic_DNA"/>
</dbReference>
<reference evidence="2" key="1">
    <citation type="submission" date="2022-05" db="EMBL/GenBank/DDBJ databases">
        <title>The Musa troglodytarum L. genome provides insights into the mechanism of non-climacteric behaviour and enrichment of carotenoids.</title>
        <authorList>
            <person name="Wang J."/>
        </authorList>
    </citation>
    <scope>NUCLEOTIDE SEQUENCE</scope>
    <source>
        <tissue evidence="2">Leaf</tissue>
    </source>
</reference>
<proteinExistence type="predicted"/>
<feature type="compositionally biased region" description="Basic and acidic residues" evidence="1">
    <location>
        <begin position="136"/>
        <end position="145"/>
    </location>
</feature>
<feature type="non-terminal residue" evidence="2">
    <location>
        <position position="1"/>
    </location>
</feature>
<feature type="region of interest" description="Disordered" evidence="1">
    <location>
        <begin position="135"/>
        <end position="157"/>
    </location>
</feature>
<evidence type="ECO:0000313" key="3">
    <source>
        <dbReference type="Proteomes" id="UP001055439"/>
    </source>
</evidence>
<protein>
    <submittedName>
        <fullName evidence="2">Uncharacterized protein</fullName>
    </submittedName>
</protein>
<feature type="region of interest" description="Disordered" evidence="1">
    <location>
        <begin position="17"/>
        <end position="64"/>
    </location>
</feature>
<evidence type="ECO:0000313" key="2">
    <source>
        <dbReference type="EMBL" id="URE14390.1"/>
    </source>
</evidence>
<evidence type="ECO:0000256" key="1">
    <source>
        <dbReference type="SAM" id="MobiDB-lite"/>
    </source>
</evidence>
<gene>
    <name evidence="2" type="ORF">MUK42_10902</name>
</gene>
<feature type="compositionally biased region" description="Basic and acidic residues" evidence="1">
    <location>
        <begin position="38"/>
        <end position="52"/>
    </location>
</feature>
<name>A0A9E7KG15_9LILI</name>
<dbReference type="Proteomes" id="UP001055439">
    <property type="component" value="Chromosome 7"/>
</dbReference>